<feature type="non-terminal residue" evidence="1">
    <location>
        <position position="1"/>
    </location>
</feature>
<evidence type="ECO:0000313" key="1">
    <source>
        <dbReference type="EMBL" id="MDK2063200.1"/>
    </source>
</evidence>
<proteinExistence type="predicted"/>
<evidence type="ECO:0000313" key="2">
    <source>
        <dbReference type="Proteomes" id="UP001237843"/>
    </source>
</evidence>
<dbReference type="Proteomes" id="UP001237843">
    <property type="component" value="Unassembled WGS sequence"/>
</dbReference>
<dbReference type="EMBL" id="JAQTJH010000022">
    <property type="protein sequence ID" value="MDK2063200.1"/>
    <property type="molecule type" value="Genomic_DNA"/>
</dbReference>
<sequence>NEKINPGRFLNWANNIGINSLQWVKNEFKIVTHAPNAYRKLNAVLNLAKIYGNKDLDLALEYALDNNVTATASIKSILDKKIYLQKPVNNTTTVTVELFNNHENLRGNIYE</sequence>
<reference evidence="1" key="1">
    <citation type="journal article" date="2023" name="Antibiotics">
        <title>Genomic Characterization of Antibiotic-Resistant Campylobacterales Isolated from Chilean Poultry Meat.</title>
        <authorList>
            <person name="Concha-Toloza M."/>
            <person name="Lopez-Cantillo M."/>
            <person name="Molina-Mora J.A."/>
            <person name="Collado L."/>
        </authorList>
    </citation>
    <scope>NUCLEOTIDE SEQUENCE</scope>
    <source>
        <strain evidence="1">FR1p273A</strain>
    </source>
</reference>
<comment type="caution">
    <text evidence="1">The sequence shown here is derived from an EMBL/GenBank/DDBJ whole genome shotgun (WGS) entry which is preliminary data.</text>
</comment>
<accession>A0AAW6VRY2</accession>
<reference evidence="1" key="2">
    <citation type="submission" date="2023-02" db="EMBL/GenBank/DDBJ databases">
        <authorList>
            <person name="Concha-Toloza M."/>
            <person name="Lopez-Cantillo M."/>
            <person name="Molina-Mora J."/>
            <person name="Collado L."/>
        </authorList>
    </citation>
    <scope>NUCLEOTIDE SEQUENCE</scope>
    <source>
        <strain evidence="1">FR1p273A</strain>
    </source>
</reference>
<dbReference type="AlphaFoldDB" id="A0AAW6VRY2"/>
<gene>
    <name evidence="1" type="ORF">PT520_11800</name>
</gene>
<protein>
    <submittedName>
        <fullName evidence="1">IS21 family transposase</fullName>
    </submittedName>
</protein>
<organism evidence="1 2">
    <name type="scientific">Aliarcobacter butzleri</name>
    <dbReference type="NCBI Taxonomy" id="28197"/>
    <lineage>
        <taxon>Bacteria</taxon>
        <taxon>Pseudomonadati</taxon>
        <taxon>Campylobacterota</taxon>
        <taxon>Epsilonproteobacteria</taxon>
        <taxon>Campylobacterales</taxon>
        <taxon>Arcobacteraceae</taxon>
        <taxon>Aliarcobacter</taxon>
    </lineage>
</organism>
<name>A0AAW6VRY2_9BACT</name>